<keyword evidence="3" id="KW-1185">Reference proteome</keyword>
<dbReference type="RefSeq" id="WP_076347471.1">
    <property type="nucleotide sequence ID" value="NZ_FTOO01000007.1"/>
</dbReference>
<evidence type="ECO:0000313" key="3">
    <source>
        <dbReference type="Proteomes" id="UP000186156"/>
    </source>
</evidence>
<dbReference type="EMBL" id="FTOO01000007">
    <property type="protein sequence ID" value="SIS94323.1"/>
    <property type="molecule type" value="Genomic_DNA"/>
</dbReference>
<dbReference type="InterPro" id="IPR036425">
    <property type="entry name" value="MoaB/Mog-like_dom_sf"/>
</dbReference>
<dbReference type="Pfam" id="PF00994">
    <property type="entry name" value="MoCF_biosynth"/>
    <property type="match status" value="1"/>
</dbReference>
<organism evidence="2 3">
    <name type="scientific">Alicyclobacillus vulcanalis</name>
    <dbReference type="NCBI Taxonomy" id="252246"/>
    <lineage>
        <taxon>Bacteria</taxon>
        <taxon>Bacillati</taxon>
        <taxon>Bacillota</taxon>
        <taxon>Bacilli</taxon>
        <taxon>Bacillales</taxon>
        <taxon>Alicyclobacillaceae</taxon>
        <taxon>Alicyclobacillus</taxon>
    </lineage>
</organism>
<protein>
    <submittedName>
        <fullName evidence="2">Molybdenum cofactor synthesis domain-containing protein</fullName>
    </submittedName>
</protein>
<sequence length="303" mass="33160">MEYNLLRKTEMRVRGVHLNECHLGELAGAIAKCLGLPHDRVITIDVREREIAFDLLLHEIPAEMVVGREQALLSALSAVPGVTLDADASVSADGVLGLIALPEEMRESVLHASARMGDEVANRVRRRALVFPTGYEVRQGLIEDTNTPYLMRELEQMGYRVSQGEVLPDDLDAVIGAFYRAIEDGYGLVITTGGVGAEAKDVNVEAMEAVCEEVFAPYIVRFTQVHHRHQKPGIRVGVGQSGVTKVINLPGPHDEVVLCFQAIRPLLDEGPDVIARAMADAMKQRWMTHAGHAQKGHGILPDV</sequence>
<dbReference type="AlphaFoldDB" id="A0A1N7N7H7"/>
<evidence type="ECO:0000313" key="2">
    <source>
        <dbReference type="EMBL" id="SIS94323.1"/>
    </source>
</evidence>
<dbReference type="STRING" id="252246.SAMN05421799_107126"/>
<dbReference type="OrthoDB" id="1676645at2"/>
<dbReference type="PANTHER" id="PTHR13939">
    <property type="entry name" value="NICOTINAMIDE-NUCLEOTIDE AMIDOHYDROLASE PNCC"/>
    <property type="match status" value="1"/>
</dbReference>
<proteinExistence type="predicted"/>
<dbReference type="PANTHER" id="PTHR13939:SF0">
    <property type="entry name" value="NMN AMIDOHYDROLASE-LIKE PROTEIN YFAY"/>
    <property type="match status" value="1"/>
</dbReference>
<dbReference type="InterPro" id="IPR001453">
    <property type="entry name" value="MoaB/Mog_dom"/>
</dbReference>
<dbReference type="Gene3D" id="3.40.980.10">
    <property type="entry name" value="MoaB/Mog-like domain"/>
    <property type="match status" value="1"/>
</dbReference>
<dbReference type="InterPro" id="IPR050101">
    <property type="entry name" value="CinA"/>
</dbReference>
<accession>A0A1N7N7H7</accession>
<evidence type="ECO:0000259" key="1">
    <source>
        <dbReference type="SMART" id="SM00852"/>
    </source>
</evidence>
<gene>
    <name evidence="2" type="ORF">SAMN05421799_107126</name>
</gene>
<reference evidence="3" key="1">
    <citation type="submission" date="2017-01" db="EMBL/GenBank/DDBJ databases">
        <authorList>
            <person name="Varghese N."/>
            <person name="Submissions S."/>
        </authorList>
    </citation>
    <scope>NUCLEOTIDE SEQUENCE [LARGE SCALE GENOMIC DNA]</scope>
    <source>
        <strain evidence="3">DSM 16176</strain>
    </source>
</reference>
<dbReference type="SMART" id="SM00852">
    <property type="entry name" value="MoCF_biosynth"/>
    <property type="match status" value="1"/>
</dbReference>
<feature type="domain" description="MoaB/Mog" evidence="1">
    <location>
        <begin position="129"/>
        <end position="270"/>
    </location>
</feature>
<dbReference type="Proteomes" id="UP000186156">
    <property type="component" value="Unassembled WGS sequence"/>
</dbReference>
<dbReference type="SUPFAM" id="SSF53218">
    <property type="entry name" value="Molybdenum cofactor biosynthesis proteins"/>
    <property type="match status" value="1"/>
</dbReference>
<name>A0A1N7N7H7_9BACL</name>